<reference evidence="8 9" key="1">
    <citation type="submission" date="2020-06" db="EMBL/GenBank/DDBJ databases">
        <authorList>
            <person name="Li R."/>
            <person name="Bekaert M."/>
        </authorList>
    </citation>
    <scope>NUCLEOTIDE SEQUENCE [LARGE SCALE GENOMIC DNA]</scope>
    <source>
        <strain evidence="9">wild</strain>
    </source>
</reference>
<dbReference type="Proteomes" id="UP000507470">
    <property type="component" value="Unassembled WGS sequence"/>
</dbReference>
<evidence type="ECO:0000256" key="4">
    <source>
        <dbReference type="ARBA" id="ARBA00022884"/>
    </source>
</evidence>
<evidence type="ECO:0000256" key="5">
    <source>
        <dbReference type="PROSITE-ProRule" id="PRU00176"/>
    </source>
</evidence>
<dbReference type="InterPro" id="IPR035979">
    <property type="entry name" value="RBD_domain_sf"/>
</dbReference>
<evidence type="ECO:0000256" key="6">
    <source>
        <dbReference type="SAM" id="MobiDB-lite"/>
    </source>
</evidence>
<feature type="compositionally biased region" description="Pro residues" evidence="6">
    <location>
        <begin position="464"/>
        <end position="473"/>
    </location>
</feature>
<evidence type="ECO:0000259" key="7">
    <source>
        <dbReference type="PROSITE" id="PS50102"/>
    </source>
</evidence>
<feature type="compositionally biased region" description="Gly residues" evidence="6">
    <location>
        <begin position="239"/>
        <end position="252"/>
    </location>
</feature>
<feature type="compositionally biased region" description="Low complexity" evidence="6">
    <location>
        <begin position="313"/>
        <end position="331"/>
    </location>
</feature>
<sequence length="540" mass="56329">MPMHRDKDMNRNNSNEAGKLFIGGLSWDTDQDSLLNYFSQFGEVCDCVVMKNPQTGKSRGFGFVTFKDPNCVDTVLSTQHSIDGRQVDAKACNPKGAQKSFQQAPRTNKNLDNHPKIFMGGLPNVDAEYLTNYFSKYGKVLDVNVVVDQETKKSKGFGFLTFESEDSVDAVCSEHYVVISNKKVECKRAEPRNGKQHQEAITAIQQMITGVGTQPTPETWQEAATQWTQQQQQAQQQGGPPGYGPNGAGYQPGYGAPPQGPPHQQPYGQAPGYQGYGQPQGGPGWGQQPQQGGWPPQNPPTVAAAPTQPPAPVQSSVGYQGYQQQSYQQGGANPYGSWPATSQPGHAPAAGQPGAPGQPPSSQAPYGGGYGQAPAGAPSSQAYSAPGGQAPHPTSPQTGAPPRHYGDYSSPQPGQPASAPGAPGYSSYGSYGGPQTPGADPYGQPQPGSQPPHGSAPGYGHPAGGPPSDPGQPKPADYSGYGSSYGGYGDAGNYGAPQSAPGYGPPAGDNPHGGYGSPPGGGYQRSGPPSSAPSYHPYRR</sequence>
<evidence type="ECO:0000256" key="1">
    <source>
        <dbReference type="ARBA" id="ARBA00004496"/>
    </source>
</evidence>
<dbReference type="PANTHER" id="PTHR48032">
    <property type="entry name" value="RNA-BINDING PROTEIN MUSASHI HOMOLOG RBP6"/>
    <property type="match status" value="1"/>
</dbReference>
<dbReference type="SUPFAM" id="SSF54928">
    <property type="entry name" value="RNA-binding domain, RBD"/>
    <property type="match status" value="2"/>
</dbReference>
<dbReference type="GO" id="GO:0006417">
    <property type="term" value="P:regulation of translation"/>
    <property type="evidence" value="ECO:0007669"/>
    <property type="project" value="TreeGrafter"/>
</dbReference>
<keyword evidence="3" id="KW-0677">Repeat</keyword>
<name>A0A6J8CE03_MYTCO</name>
<dbReference type="Gene3D" id="3.30.70.330">
    <property type="match status" value="2"/>
</dbReference>
<evidence type="ECO:0000313" key="8">
    <source>
        <dbReference type="EMBL" id="CAC5394638.1"/>
    </source>
</evidence>
<protein>
    <submittedName>
        <fullName evidence="8">MSI</fullName>
    </submittedName>
</protein>
<evidence type="ECO:0000256" key="3">
    <source>
        <dbReference type="ARBA" id="ARBA00022737"/>
    </source>
</evidence>
<gene>
    <name evidence="8" type="ORF">MCOR_29367</name>
</gene>
<feature type="compositionally biased region" description="Gly residues" evidence="6">
    <location>
        <begin position="511"/>
        <end position="524"/>
    </location>
</feature>
<feature type="domain" description="RRM" evidence="7">
    <location>
        <begin position="18"/>
        <end position="99"/>
    </location>
</feature>
<dbReference type="EMBL" id="CACVKT020005342">
    <property type="protein sequence ID" value="CAC5394638.1"/>
    <property type="molecule type" value="Genomic_DNA"/>
</dbReference>
<dbReference type="Pfam" id="PF00076">
    <property type="entry name" value="RRM_1"/>
    <property type="match status" value="2"/>
</dbReference>
<feature type="compositionally biased region" description="Low complexity" evidence="6">
    <location>
        <begin position="441"/>
        <end position="460"/>
    </location>
</feature>
<evidence type="ECO:0000313" key="9">
    <source>
        <dbReference type="Proteomes" id="UP000507470"/>
    </source>
</evidence>
<feature type="compositionally biased region" description="Low complexity" evidence="6">
    <location>
        <begin position="342"/>
        <end position="365"/>
    </location>
</feature>
<feature type="compositionally biased region" description="Polar residues" evidence="6">
    <location>
        <begin position="212"/>
        <end position="228"/>
    </location>
</feature>
<dbReference type="SMART" id="SM00360">
    <property type="entry name" value="RRM"/>
    <property type="match status" value="2"/>
</dbReference>
<keyword evidence="2" id="KW-0963">Cytoplasm</keyword>
<dbReference type="InterPro" id="IPR012677">
    <property type="entry name" value="Nucleotide-bd_a/b_plait_sf"/>
</dbReference>
<dbReference type="PROSITE" id="PS50102">
    <property type="entry name" value="RRM"/>
    <property type="match status" value="2"/>
</dbReference>
<feature type="compositionally biased region" description="Low complexity" evidence="6">
    <location>
        <begin position="286"/>
        <end position="306"/>
    </location>
</feature>
<organism evidence="8 9">
    <name type="scientific">Mytilus coruscus</name>
    <name type="common">Sea mussel</name>
    <dbReference type="NCBI Taxonomy" id="42192"/>
    <lineage>
        <taxon>Eukaryota</taxon>
        <taxon>Metazoa</taxon>
        <taxon>Spiralia</taxon>
        <taxon>Lophotrochozoa</taxon>
        <taxon>Mollusca</taxon>
        <taxon>Bivalvia</taxon>
        <taxon>Autobranchia</taxon>
        <taxon>Pteriomorphia</taxon>
        <taxon>Mytilida</taxon>
        <taxon>Mytiloidea</taxon>
        <taxon>Mytilidae</taxon>
        <taxon>Mytilinae</taxon>
        <taxon>Mytilus</taxon>
    </lineage>
</organism>
<feature type="compositionally biased region" description="Gly residues" evidence="6">
    <location>
        <begin position="483"/>
        <end position="492"/>
    </location>
</feature>
<feature type="compositionally biased region" description="Gly residues" evidence="6">
    <location>
        <begin position="274"/>
        <end position="285"/>
    </location>
</feature>
<keyword evidence="4 5" id="KW-0694">RNA-binding</keyword>
<keyword evidence="9" id="KW-1185">Reference proteome</keyword>
<dbReference type="InterPro" id="IPR000504">
    <property type="entry name" value="RRM_dom"/>
</dbReference>
<feature type="domain" description="RRM" evidence="7">
    <location>
        <begin position="115"/>
        <end position="191"/>
    </location>
</feature>
<dbReference type="FunFam" id="3.30.70.330:FF:000025">
    <property type="entry name" value="RNA-binding protein Musashi homolog 2 isoform X1"/>
    <property type="match status" value="1"/>
</dbReference>
<dbReference type="CDD" id="cd12325">
    <property type="entry name" value="RRM1_hnRNPA_hnRNPD_like"/>
    <property type="match status" value="1"/>
</dbReference>
<proteinExistence type="predicted"/>
<dbReference type="AlphaFoldDB" id="A0A6J8CE03"/>
<dbReference type="GO" id="GO:0003729">
    <property type="term" value="F:mRNA binding"/>
    <property type="evidence" value="ECO:0007669"/>
    <property type="project" value="TreeGrafter"/>
</dbReference>
<dbReference type="GO" id="GO:0005737">
    <property type="term" value="C:cytoplasm"/>
    <property type="evidence" value="ECO:0007669"/>
    <property type="project" value="UniProtKB-SubCell"/>
</dbReference>
<dbReference type="OrthoDB" id="1875751at2759"/>
<feature type="compositionally biased region" description="Low complexity" evidence="6">
    <location>
        <begin position="229"/>
        <end position="238"/>
    </location>
</feature>
<feature type="region of interest" description="Disordered" evidence="6">
    <location>
        <begin position="212"/>
        <end position="540"/>
    </location>
</feature>
<accession>A0A6J8CE03</accession>
<comment type="subcellular location">
    <subcellularLocation>
        <location evidence="1">Cytoplasm</location>
    </subcellularLocation>
</comment>
<feature type="compositionally biased region" description="Low complexity" evidence="6">
    <location>
        <begin position="409"/>
        <end position="429"/>
    </location>
</feature>
<evidence type="ECO:0000256" key="2">
    <source>
        <dbReference type="ARBA" id="ARBA00022490"/>
    </source>
</evidence>
<dbReference type="PANTHER" id="PTHR48032:SF18">
    <property type="entry name" value="RRM DOMAIN-CONTAINING PROTEIN"/>
    <property type="match status" value="1"/>
</dbReference>